<keyword evidence="4" id="KW-0804">Transcription</keyword>
<dbReference type="GO" id="GO:0000978">
    <property type="term" value="F:RNA polymerase II cis-regulatory region sequence-specific DNA binding"/>
    <property type="evidence" value="ECO:0007669"/>
    <property type="project" value="TreeGrafter"/>
</dbReference>
<keyword evidence="3 6" id="KW-0238">DNA-binding</keyword>
<dbReference type="AlphaFoldDB" id="A0A5N6E5Y4"/>
<dbReference type="GO" id="GO:0005634">
    <property type="term" value="C:nucleus"/>
    <property type="evidence" value="ECO:0007669"/>
    <property type="project" value="UniProtKB-SubCell"/>
</dbReference>
<evidence type="ECO:0000256" key="6">
    <source>
        <dbReference type="PROSITE-ProRule" id="PRU00267"/>
    </source>
</evidence>
<feature type="region of interest" description="Disordered" evidence="7">
    <location>
        <begin position="107"/>
        <end position="130"/>
    </location>
</feature>
<feature type="compositionally biased region" description="Basic residues" evidence="7">
    <location>
        <begin position="107"/>
        <end position="117"/>
    </location>
</feature>
<evidence type="ECO:0000256" key="4">
    <source>
        <dbReference type="ARBA" id="ARBA00023163"/>
    </source>
</evidence>
<accession>A0A5N6E5Y4</accession>
<evidence type="ECO:0000313" key="9">
    <source>
        <dbReference type="EMBL" id="KAB8212657.1"/>
    </source>
</evidence>
<keyword evidence="5 6" id="KW-0539">Nucleus</keyword>
<dbReference type="PROSITE" id="PS50118">
    <property type="entry name" value="HMG_BOX_2"/>
    <property type="match status" value="1"/>
</dbReference>
<keyword evidence="2" id="KW-0805">Transcription regulation</keyword>
<protein>
    <recommendedName>
        <fullName evidence="8">HMG box domain-containing protein</fullName>
    </recommendedName>
</protein>
<dbReference type="SUPFAM" id="SSF47095">
    <property type="entry name" value="HMG-box"/>
    <property type="match status" value="1"/>
</dbReference>
<dbReference type="Gene3D" id="1.10.30.10">
    <property type="entry name" value="High mobility group box domain"/>
    <property type="match status" value="1"/>
</dbReference>
<dbReference type="CDD" id="cd01389">
    <property type="entry name" value="HMG-box_ROX1-like"/>
    <property type="match status" value="1"/>
</dbReference>
<proteinExistence type="predicted"/>
<evidence type="ECO:0000313" key="10">
    <source>
        <dbReference type="Proteomes" id="UP000326799"/>
    </source>
</evidence>
<keyword evidence="10" id="KW-1185">Reference proteome</keyword>
<evidence type="ECO:0000256" key="2">
    <source>
        <dbReference type="ARBA" id="ARBA00023015"/>
    </source>
</evidence>
<dbReference type="PANTHER" id="PTHR45803">
    <property type="entry name" value="SOX100B"/>
    <property type="match status" value="1"/>
</dbReference>
<dbReference type="Pfam" id="PF00505">
    <property type="entry name" value="HMG_box"/>
    <property type="match status" value="1"/>
</dbReference>
<evidence type="ECO:0000256" key="7">
    <source>
        <dbReference type="SAM" id="MobiDB-lite"/>
    </source>
</evidence>
<feature type="DNA-binding region" description="HMG box" evidence="6">
    <location>
        <begin position="44"/>
        <end position="112"/>
    </location>
</feature>
<dbReference type="SMART" id="SM00398">
    <property type="entry name" value="HMG"/>
    <property type="match status" value="1"/>
</dbReference>
<gene>
    <name evidence="9" type="ORF">BDV33DRAFT_211085</name>
</gene>
<reference evidence="9 10" key="1">
    <citation type="submission" date="2019-04" db="EMBL/GenBank/DDBJ databases">
        <title>Fungal friends and foes A comparative genomics study of 23 Aspergillus species from section Flavi.</title>
        <authorList>
            <consortium name="DOE Joint Genome Institute"/>
            <person name="Kjaerbolling I."/>
            <person name="Vesth T.C."/>
            <person name="Frisvad J.C."/>
            <person name="Nybo J.L."/>
            <person name="Theobald S."/>
            <person name="Kildgaard S."/>
            <person name="Petersen T.I."/>
            <person name="Kuo A."/>
            <person name="Sato A."/>
            <person name="Lyhne E.K."/>
            <person name="Kogle M.E."/>
            <person name="Wiebenga A."/>
            <person name="Kun R.S."/>
            <person name="Lubbers R.J."/>
            <person name="Makela M.R."/>
            <person name="Barry K."/>
            <person name="Chovatia M."/>
            <person name="Clum A."/>
            <person name="Daum C."/>
            <person name="Haridas S."/>
            <person name="He G."/>
            <person name="LaButti K."/>
            <person name="Lipzen A."/>
            <person name="Mondo S."/>
            <person name="Pangilinan J."/>
            <person name="Riley R."/>
            <person name="Salamov A."/>
            <person name="Simmons B.A."/>
            <person name="Magnuson J.K."/>
            <person name="Henrissat B."/>
            <person name="Mortensen U.H."/>
            <person name="Larsen T.O."/>
            <person name="De vries R.P."/>
            <person name="Grigoriev I.V."/>
            <person name="Machida M."/>
            <person name="Baker S.E."/>
            <person name="Andersen M.R."/>
        </authorList>
    </citation>
    <scope>NUCLEOTIDE SEQUENCE [LARGE SCALE GENOMIC DNA]</scope>
    <source>
        <strain evidence="9 10">CBS 126849</strain>
    </source>
</reference>
<dbReference type="InterPro" id="IPR009071">
    <property type="entry name" value="HMG_box_dom"/>
</dbReference>
<evidence type="ECO:0000259" key="8">
    <source>
        <dbReference type="PROSITE" id="PS50118"/>
    </source>
</evidence>
<evidence type="ECO:0000256" key="3">
    <source>
        <dbReference type="ARBA" id="ARBA00023125"/>
    </source>
</evidence>
<feature type="domain" description="HMG box" evidence="8">
    <location>
        <begin position="44"/>
        <end position="112"/>
    </location>
</feature>
<sequence length="305" mass="34483">MTLPCPLSVLADDLPWIEVKDMEKWVRRSIPIRHKEAKNKHGEVKRPMNAFLLYRAAFTELALWWLEEKDYEMVSIVVGLSWNMEAERVKDKYKSLANLEKRHHMKAHPQYKFRPRTGHGNSASSSNRSVNVVRPQEASYVWTDGRQPFDVNTAILETIRNPREVAHNFEQALPSNLVNTGIGFDPAEEQQTRSESSISLFESDSCVCSRSCATASPSLPGWVADPWPQFDTTGLSALSSIAALHQHTLAMPDIMYYPDEPSLFSSSADPGCDKLSQGVMLWNYECQGYPQSPYSVLDQTDSQSI</sequence>
<comment type="subcellular location">
    <subcellularLocation>
        <location evidence="1">Nucleus</location>
    </subcellularLocation>
</comment>
<organism evidence="9 10">
    <name type="scientific">Aspergillus novoparasiticus</name>
    <dbReference type="NCBI Taxonomy" id="986946"/>
    <lineage>
        <taxon>Eukaryota</taxon>
        <taxon>Fungi</taxon>
        <taxon>Dikarya</taxon>
        <taxon>Ascomycota</taxon>
        <taxon>Pezizomycotina</taxon>
        <taxon>Eurotiomycetes</taxon>
        <taxon>Eurotiomycetidae</taxon>
        <taxon>Eurotiales</taxon>
        <taxon>Aspergillaceae</taxon>
        <taxon>Aspergillus</taxon>
        <taxon>Aspergillus subgen. Circumdati</taxon>
    </lineage>
</organism>
<dbReference type="InterPro" id="IPR036910">
    <property type="entry name" value="HMG_box_dom_sf"/>
</dbReference>
<dbReference type="Proteomes" id="UP000326799">
    <property type="component" value="Unassembled WGS sequence"/>
</dbReference>
<dbReference type="InterPro" id="IPR050917">
    <property type="entry name" value="SOX_TF"/>
</dbReference>
<evidence type="ECO:0000256" key="5">
    <source>
        <dbReference type="ARBA" id="ARBA00023242"/>
    </source>
</evidence>
<dbReference type="PANTHER" id="PTHR45803:SF5">
    <property type="entry name" value="SOX100B"/>
    <property type="match status" value="1"/>
</dbReference>
<dbReference type="EMBL" id="ML734094">
    <property type="protein sequence ID" value="KAB8212657.1"/>
    <property type="molecule type" value="Genomic_DNA"/>
</dbReference>
<feature type="compositionally biased region" description="Low complexity" evidence="7">
    <location>
        <begin position="121"/>
        <end position="130"/>
    </location>
</feature>
<name>A0A5N6E5Y4_9EURO</name>
<dbReference type="GO" id="GO:0000981">
    <property type="term" value="F:DNA-binding transcription factor activity, RNA polymerase II-specific"/>
    <property type="evidence" value="ECO:0007669"/>
    <property type="project" value="TreeGrafter"/>
</dbReference>
<evidence type="ECO:0000256" key="1">
    <source>
        <dbReference type="ARBA" id="ARBA00004123"/>
    </source>
</evidence>